<feature type="region of interest" description="Disordered" evidence="1">
    <location>
        <begin position="364"/>
        <end position="393"/>
    </location>
</feature>
<dbReference type="EMBL" id="WCLE01000002">
    <property type="protein sequence ID" value="KAB5316464.1"/>
    <property type="molecule type" value="Genomic_DNA"/>
</dbReference>
<dbReference type="Gene3D" id="2.60.40.2630">
    <property type="match status" value="1"/>
</dbReference>
<proteinExistence type="predicted"/>
<evidence type="ECO:0000256" key="1">
    <source>
        <dbReference type="SAM" id="MobiDB-lite"/>
    </source>
</evidence>
<dbReference type="AlphaFoldDB" id="A0A7J5LH11"/>
<dbReference type="CDD" id="cd13121">
    <property type="entry name" value="BF2867_like_C"/>
    <property type="match status" value="1"/>
</dbReference>
<dbReference type="InterPro" id="IPR025049">
    <property type="entry name" value="Mfa-like_1"/>
</dbReference>
<dbReference type="PROSITE" id="PS51257">
    <property type="entry name" value="PROKAR_LIPOPROTEIN"/>
    <property type="match status" value="1"/>
</dbReference>
<comment type="caution">
    <text evidence="2">The sequence shown here is derived from an EMBL/GenBank/DDBJ whole genome shotgun (WGS) entry which is preliminary data.</text>
</comment>
<name>A0A7J5LH11_BACSE</name>
<evidence type="ECO:0000313" key="3">
    <source>
        <dbReference type="Proteomes" id="UP000467334"/>
    </source>
</evidence>
<dbReference type="Pfam" id="PF13149">
    <property type="entry name" value="Mfa_like_1"/>
    <property type="match status" value="1"/>
</dbReference>
<sequence length="393" mass="42005">MNCKGMIKYLSVALLLCSCTENELQLREREQQFVIRFSTANVCTEVVTRTASPLTGGTMLRILAFRRIGESPDLSMDRYMGEGTYRAINGSGVLEPVSSLLLRTGTYDFYALTPDLAVANVDHEGDGAKCAVAVEHGMDYATSLTAGQTVSEASPTVVLNDLGRHCTKLIFELMPKAGNIRSVDIASAGLTNMTRAPVSAILNTALPIMGVSKSEELTIEGSEFSVPDDDLNTSAFAVVLPREAGKFKFKMNVAFNERELAEFVADMPETLAFTAGTQYTFTLKMKGGSVELILTVLPWNDSVMQEQDDIGAFAPTPILIHVGTWEDVEIPGNTGAGNTTVGVGKWVANPEVDAEIGAFGLTEVGGEGVPWTSEENVPGETGGSKTDPDPDAV</sequence>
<accession>A0A7J5LH11</accession>
<dbReference type="Proteomes" id="UP000467334">
    <property type="component" value="Unassembled WGS sequence"/>
</dbReference>
<organism evidence="2 3">
    <name type="scientific">Bacteroides stercoris</name>
    <dbReference type="NCBI Taxonomy" id="46506"/>
    <lineage>
        <taxon>Bacteria</taxon>
        <taxon>Pseudomonadati</taxon>
        <taxon>Bacteroidota</taxon>
        <taxon>Bacteroidia</taxon>
        <taxon>Bacteroidales</taxon>
        <taxon>Bacteroidaceae</taxon>
        <taxon>Bacteroides</taxon>
    </lineage>
</organism>
<reference evidence="2 3" key="1">
    <citation type="journal article" date="2019" name="Nat. Med.">
        <title>A library of human gut bacterial isolates paired with longitudinal multiomics data enables mechanistic microbiome research.</title>
        <authorList>
            <person name="Poyet M."/>
            <person name="Groussin M."/>
            <person name="Gibbons S.M."/>
            <person name="Avila-Pacheco J."/>
            <person name="Jiang X."/>
            <person name="Kearney S.M."/>
            <person name="Perrotta A.R."/>
            <person name="Berdy B."/>
            <person name="Zhao S."/>
            <person name="Lieberman T.D."/>
            <person name="Swanson P.K."/>
            <person name="Smith M."/>
            <person name="Roesemann S."/>
            <person name="Alexander J.E."/>
            <person name="Rich S.A."/>
            <person name="Livny J."/>
            <person name="Vlamakis H."/>
            <person name="Clish C."/>
            <person name="Bullock K."/>
            <person name="Deik A."/>
            <person name="Scott J."/>
            <person name="Pierce K.A."/>
            <person name="Xavier R.J."/>
            <person name="Alm E.J."/>
        </authorList>
    </citation>
    <scope>NUCLEOTIDE SEQUENCE [LARGE SCALE GENOMIC DNA]</scope>
    <source>
        <strain evidence="2 3">BIOML-A6</strain>
    </source>
</reference>
<protein>
    <submittedName>
        <fullName evidence="2">Fimbrillin family protein</fullName>
    </submittedName>
</protein>
<gene>
    <name evidence="2" type="ORF">F9958_01455</name>
</gene>
<evidence type="ECO:0000313" key="2">
    <source>
        <dbReference type="EMBL" id="KAB5316464.1"/>
    </source>
</evidence>